<organism evidence="2">
    <name type="scientific">Hexamita inflata</name>
    <dbReference type="NCBI Taxonomy" id="28002"/>
    <lineage>
        <taxon>Eukaryota</taxon>
        <taxon>Metamonada</taxon>
        <taxon>Diplomonadida</taxon>
        <taxon>Hexamitidae</taxon>
        <taxon>Hexamitinae</taxon>
        <taxon>Hexamita</taxon>
    </lineage>
</organism>
<dbReference type="AlphaFoldDB" id="A0AA86RSF3"/>
<reference evidence="2" key="1">
    <citation type="submission" date="2023-06" db="EMBL/GenBank/DDBJ databases">
        <authorList>
            <person name="Kurt Z."/>
        </authorList>
    </citation>
    <scope>NUCLEOTIDE SEQUENCE</scope>
</reference>
<dbReference type="Proteomes" id="UP001642409">
    <property type="component" value="Unassembled WGS sequence"/>
</dbReference>
<keyword evidence="4" id="KW-1185">Reference proteome</keyword>
<reference evidence="3 4" key="2">
    <citation type="submission" date="2024-07" db="EMBL/GenBank/DDBJ databases">
        <authorList>
            <person name="Akdeniz Z."/>
        </authorList>
    </citation>
    <scope>NUCLEOTIDE SEQUENCE [LARGE SCALE GENOMIC DNA]</scope>
</reference>
<dbReference type="EMBL" id="CAXDID020000022">
    <property type="protein sequence ID" value="CAL5988206.1"/>
    <property type="molecule type" value="Genomic_DNA"/>
</dbReference>
<evidence type="ECO:0000256" key="1">
    <source>
        <dbReference type="SAM" id="Phobius"/>
    </source>
</evidence>
<feature type="transmembrane region" description="Helical" evidence="1">
    <location>
        <begin position="90"/>
        <end position="113"/>
    </location>
</feature>
<name>A0AA86RSF3_9EUKA</name>
<keyword evidence="1" id="KW-0472">Membrane</keyword>
<keyword evidence="1" id="KW-0812">Transmembrane</keyword>
<evidence type="ECO:0000313" key="2">
    <source>
        <dbReference type="EMBL" id="CAI9977177.1"/>
    </source>
</evidence>
<dbReference type="EMBL" id="CATOUU010001177">
    <property type="protein sequence ID" value="CAI9977177.1"/>
    <property type="molecule type" value="Genomic_DNA"/>
</dbReference>
<comment type="caution">
    <text evidence="2">The sequence shown here is derived from an EMBL/GenBank/DDBJ whole genome shotgun (WGS) entry which is preliminary data.</text>
</comment>
<keyword evidence="1" id="KW-1133">Transmembrane helix</keyword>
<evidence type="ECO:0000313" key="3">
    <source>
        <dbReference type="EMBL" id="CAL5988206.1"/>
    </source>
</evidence>
<sequence>MKLLSHSSYCMYIIIVYSIATIKRNQGILLQNDMFQQFLSYYINLEQIKELCSVNYIFVYFSQKLLLLSLIFSLAHVPSLQLYSEPVRSSVALGFAFLPCSHILEAALAVPFFSFAMVPSCISDHANACLAIYIWALLGLY</sequence>
<proteinExistence type="predicted"/>
<evidence type="ECO:0000313" key="4">
    <source>
        <dbReference type="Proteomes" id="UP001642409"/>
    </source>
</evidence>
<accession>A0AA86RSF3</accession>
<protein>
    <submittedName>
        <fullName evidence="3">Hypothetical_protein</fullName>
    </submittedName>
</protein>
<gene>
    <name evidence="3" type="ORF">HINF_LOCUS10259</name>
    <name evidence="2" type="ORF">HINF_LOCUS64822</name>
</gene>
<feature type="transmembrane region" description="Helical" evidence="1">
    <location>
        <begin position="65"/>
        <end position="84"/>
    </location>
</feature>